<dbReference type="InterPro" id="IPR009056">
    <property type="entry name" value="Cyt_c-like_dom"/>
</dbReference>
<evidence type="ECO:0000259" key="9">
    <source>
        <dbReference type="PROSITE" id="PS51007"/>
    </source>
</evidence>
<keyword evidence="5" id="KW-0560">Oxidoreductase</keyword>
<evidence type="ECO:0000256" key="6">
    <source>
        <dbReference type="ARBA" id="ARBA00023004"/>
    </source>
</evidence>
<dbReference type="Proteomes" id="UP001595904">
    <property type="component" value="Unassembled WGS sequence"/>
</dbReference>
<dbReference type="RefSeq" id="WP_380605391.1">
    <property type="nucleotide sequence ID" value="NZ_JBHSDU010000015.1"/>
</dbReference>
<reference evidence="11" key="1">
    <citation type="journal article" date="2019" name="Int. J. Syst. Evol. Microbiol.">
        <title>The Global Catalogue of Microorganisms (GCM) 10K type strain sequencing project: providing services to taxonomists for standard genome sequencing and annotation.</title>
        <authorList>
            <consortium name="The Broad Institute Genomics Platform"/>
            <consortium name="The Broad Institute Genome Sequencing Center for Infectious Disease"/>
            <person name="Wu L."/>
            <person name="Ma J."/>
        </authorList>
    </citation>
    <scope>NUCLEOTIDE SEQUENCE [LARGE SCALE GENOMIC DNA]</scope>
    <source>
        <strain evidence="11">CGMCC 1.10759</strain>
    </source>
</reference>
<name>A0ABV8T316_9GAMM</name>
<feature type="domain" description="Cytochrome c" evidence="9">
    <location>
        <begin position="231"/>
        <end position="362"/>
    </location>
</feature>
<evidence type="ECO:0000256" key="5">
    <source>
        <dbReference type="ARBA" id="ARBA00023002"/>
    </source>
</evidence>
<evidence type="ECO:0000313" key="11">
    <source>
        <dbReference type="Proteomes" id="UP001595904"/>
    </source>
</evidence>
<keyword evidence="10" id="KW-0575">Peroxidase</keyword>
<dbReference type="PANTHER" id="PTHR30600">
    <property type="entry name" value="CYTOCHROME C PEROXIDASE-RELATED"/>
    <property type="match status" value="1"/>
</dbReference>
<dbReference type="PROSITE" id="PS51007">
    <property type="entry name" value="CYTC"/>
    <property type="match status" value="1"/>
</dbReference>
<evidence type="ECO:0000256" key="2">
    <source>
        <dbReference type="ARBA" id="ARBA00022617"/>
    </source>
</evidence>
<dbReference type="PANTHER" id="PTHR30600:SF10">
    <property type="entry name" value="BLL6722 PROTEIN"/>
    <property type="match status" value="1"/>
</dbReference>
<dbReference type="Gene3D" id="1.10.760.10">
    <property type="entry name" value="Cytochrome c-like domain"/>
    <property type="match status" value="2"/>
</dbReference>
<evidence type="ECO:0000313" key="10">
    <source>
        <dbReference type="EMBL" id="MFC4314314.1"/>
    </source>
</evidence>
<dbReference type="Pfam" id="PF03150">
    <property type="entry name" value="CCP_MauG"/>
    <property type="match status" value="1"/>
</dbReference>
<keyword evidence="4 8" id="KW-0732">Signal</keyword>
<evidence type="ECO:0000256" key="4">
    <source>
        <dbReference type="ARBA" id="ARBA00022729"/>
    </source>
</evidence>
<comment type="caution">
    <text evidence="10">The sequence shown here is derived from an EMBL/GenBank/DDBJ whole genome shotgun (WGS) entry which is preliminary data.</text>
</comment>
<organism evidence="10 11">
    <name type="scientific">Steroidobacter flavus</name>
    <dbReference type="NCBI Taxonomy" id="1842136"/>
    <lineage>
        <taxon>Bacteria</taxon>
        <taxon>Pseudomonadati</taxon>
        <taxon>Pseudomonadota</taxon>
        <taxon>Gammaproteobacteria</taxon>
        <taxon>Steroidobacterales</taxon>
        <taxon>Steroidobacteraceae</taxon>
        <taxon>Steroidobacter</taxon>
    </lineage>
</organism>
<protein>
    <submittedName>
        <fullName evidence="10">Cytochrome-c peroxidase</fullName>
    </submittedName>
</protein>
<feature type="signal peptide" evidence="8">
    <location>
        <begin position="1"/>
        <end position="17"/>
    </location>
</feature>
<keyword evidence="3 7" id="KW-0479">Metal-binding</keyword>
<dbReference type="InterPro" id="IPR004852">
    <property type="entry name" value="Di-haem_cyt_c_peroxidsae"/>
</dbReference>
<keyword evidence="11" id="KW-1185">Reference proteome</keyword>
<keyword evidence="2 7" id="KW-0349">Heme</keyword>
<gene>
    <name evidence="10" type="ORF">ACFPN2_34940</name>
</gene>
<keyword evidence="6 7" id="KW-0408">Iron</keyword>
<dbReference type="EMBL" id="JBHSDU010000015">
    <property type="protein sequence ID" value="MFC4314314.1"/>
    <property type="molecule type" value="Genomic_DNA"/>
</dbReference>
<feature type="chain" id="PRO_5045180637" evidence="8">
    <location>
        <begin position="18"/>
        <end position="385"/>
    </location>
</feature>
<proteinExistence type="predicted"/>
<dbReference type="SUPFAM" id="SSF46626">
    <property type="entry name" value="Cytochrome c"/>
    <property type="match status" value="2"/>
</dbReference>
<evidence type="ECO:0000256" key="7">
    <source>
        <dbReference type="PROSITE-ProRule" id="PRU00433"/>
    </source>
</evidence>
<comment type="subcellular location">
    <subcellularLocation>
        <location evidence="1">Cell envelope</location>
    </subcellularLocation>
</comment>
<dbReference type="InterPro" id="IPR051395">
    <property type="entry name" value="Cytochrome_c_Peroxidase/MauG"/>
</dbReference>
<dbReference type="GO" id="GO:0004601">
    <property type="term" value="F:peroxidase activity"/>
    <property type="evidence" value="ECO:0007669"/>
    <property type="project" value="UniProtKB-KW"/>
</dbReference>
<evidence type="ECO:0000256" key="8">
    <source>
        <dbReference type="SAM" id="SignalP"/>
    </source>
</evidence>
<accession>A0ABV8T316</accession>
<evidence type="ECO:0000256" key="3">
    <source>
        <dbReference type="ARBA" id="ARBA00022723"/>
    </source>
</evidence>
<sequence>MIRALVLLIAAIGTAGATGPAPTDFTLKTTCPPGFEKTTAGVCELRTLYQFYDSLENRGLGGTRTSLPPHRDGFTPYQIDLGRYLFFDPVLSGDGTLSCASCHDPARGLSDGRPRSIGIHGEDAGRAAPTLWNVAFLKRFFWDARANSLEAQATGPLYSPHEMGNTPTRLLKSLNDNATYRRLFQEAFPSQRGPITDQQIFTALAAFETSLVSLNSRYDRYVHGYDAALSDREIEGLNVFRSFVARCSECHTPPLFTNEQIAVIGMPEPAGRSFDVGAEAILHAPKLKGGFKVPTLRNIARTAPYSHSGAFADLRGVVEFYNKGRGNAVPKDMHLYLHWHISDPKLTDTEVDRIVDFLGALTDETFLPQPPARVPSGLTPTKQGE</sequence>
<dbReference type="InterPro" id="IPR036909">
    <property type="entry name" value="Cyt_c-like_dom_sf"/>
</dbReference>
<evidence type="ECO:0000256" key="1">
    <source>
        <dbReference type="ARBA" id="ARBA00004196"/>
    </source>
</evidence>